<evidence type="ECO:0000313" key="4">
    <source>
        <dbReference type="Proteomes" id="UP000250006"/>
    </source>
</evidence>
<feature type="compositionally biased region" description="Polar residues" evidence="1">
    <location>
        <begin position="10"/>
        <end position="23"/>
    </location>
</feature>
<dbReference type="RefSeq" id="WP_111836945.1">
    <property type="nucleotide sequence ID" value="NZ_UAPQ01000009.1"/>
</dbReference>
<gene>
    <name evidence="3" type="primary">yhaI</name>
    <name evidence="3" type="ORF">NCTC11535_01723</name>
</gene>
<keyword evidence="2" id="KW-1133">Transmembrane helix</keyword>
<feature type="transmembrane region" description="Helical" evidence="2">
    <location>
        <begin position="85"/>
        <end position="108"/>
    </location>
</feature>
<evidence type="ECO:0000313" key="3">
    <source>
        <dbReference type="EMBL" id="SPT54026.1"/>
    </source>
</evidence>
<feature type="transmembrane region" description="Helical" evidence="2">
    <location>
        <begin position="157"/>
        <end position="177"/>
    </location>
</feature>
<keyword evidence="2" id="KW-0472">Membrane</keyword>
<keyword evidence="4" id="KW-1185">Reference proteome</keyword>
<accession>A0ABY1VPH4</accession>
<organism evidence="3 4">
    <name type="scientific">Actinomyces bovis</name>
    <dbReference type="NCBI Taxonomy" id="1658"/>
    <lineage>
        <taxon>Bacteria</taxon>
        <taxon>Bacillati</taxon>
        <taxon>Actinomycetota</taxon>
        <taxon>Actinomycetes</taxon>
        <taxon>Actinomycetales</taxon>
        <taxon>Actinomycetaceae</taxon>
        <taxon>Actinomyces</taxon>
    </lineage>
</organism>
<dbReference type="EMBL" id="UAPQ01000009">
    <property type="protein sequence ID" value="SPT54026.1"/>
    <property type="molecule type" value="Genomic_DNA"/>
</dbReference>
<dbReference type="Proteomes" id="UP000250006">
    <property type="component" value="Unassembled WGS sequence"/>
</dbReference>
<proteinExistence type="predicted"/>
<sequence length="191" mass="21012">MNPPVYFPDDQTSSASGNSYETGSTGGLRPYPSQATIPSKQEWIAAMRVPAQLAPAYGVSPVEAYKRYFKRAFTFTGYASRSEYWWAWLVNALIALIFCLLLAASAAASKASGVEADPTSNGYFVATAGAFLLFNLFNAVPRMAVFFRRMHDSGRSGLWLLVGLAPFGPVILLVLACTDSRPERWRAEWSY</sequence>
<reference evidence="3 4" key="1">
    <citation type="submission" date="2018-06" db="EMBL/GenBank/DDBJ databases">
        <authorList>
            <consortium name="Pathogen Informatics"/>
            <person name="Doyle S."/>
        </authorList>
    </citation>
    <scope>NUCLEOTIDE SEQUENCE [LARGE SCALE GENOMIC DNA]</scope>
    <source>
        <strain evidence="3 4">NCTC11535</strain>
    </source>
</reference>
<dbReference type="Pfam" id="PF05656">
    <property type="entry name" value="DUF805"/>
    <property type="match status" value="1"/>
</dbReference>
<dbReference type="InterPro" id="IPR008523">
    <property type="entry name" value="DUF805"/>
</dbReference>
<keyword evidence="2" id="KW-0812">Transmembrane</keyword>
<comment type="caution">
    <text evidence="3">The sequence shown here is derived from an EMBL/GenBank/DDBJ whole genome shotgun (WGS) entry which is preliminary data.</text>
</comment>
<feature type="region of interest" description="Disordered" evidence="1">
    <location>
        <begin position="1"/>
        <end position="31"/>
    </location>
</feature>
<dbReference type="PANTHER" id="PTHR34980">
    <property type="entry name" value="INNER MEMBRANE PROTEIN-RELATED-RELATED"/>
    <property type="match status" value="1"/>
</dbReference>
<protein>
    <submittedName>
        <fullName evidence="3">Inner membrane protein yhaI</fullName>
    </submittedName>
</protein>
<feature type="transmembrane region" description="Helical" evidence="2">
    <location>
        <begin position="120"/>
        <end position="137"/>
    </location>
</feature>
<dbReference type="PANTHER" id="PTHR34980:SF2">
    <property type="entry name" value="INNER MEMBRANE PROTEIN YHAH-RELATED"/>
    <property type="match status" value="1"/>
</dbReference>
<evidence type="ECO:0000256" key="1">
    <source>
        <dbReference type="SAM" id="MobiDB-lite"/>
    </source>
</evidence>
<evidence type="ECO:0000256" key="2">
    <source>
        <dbReference type="SAM" id="Phobius"/>
    </source>
</evidence>
<name>A0ABY1VPH4_9ACTO</name>